<sequence length="285" mass="31555">MMALRPRGGSAGDASDDSVTFAALADGTRIRYTKRGNDGPTFVLVHGWKQSHRLFDRVTNDLARDSTVLAYDQRGMGESDKPDCAYDFATMAADLGELLDAFNLENVCLVGWSMGCTTALQLVAGGHPRVGRVVLVNGPLRLTKTEGFPYALEPAELAGYVDRMEETWPREELGFYEESLLPENRFLAGWLEQVGRQTPLDVALKLVRQQGTIDHRGVVDQAAIPVLAAYSRHDPYWPVDLAEWIARSARRGSVHVFERSAHCAPLEESDEFCRVLRGFAADAQQ</sequence>
<evidence type="ECO:0000259" key="2">
    <source>
        <dbReference type="Pfam" id="PF00561"/>
    </source>
</evidence>
<dbReference type="InterPro" id="IPR029058">
    <property type="entry name" value="AB_hydrolase_fold"/>
</dbReference>
<gene>
    <name evidence="3" type="ORF">UFOPK2810_00437</name>
</gene>
<dbReference type="PANTHER" id="PTHR43798">
    <property type="entry name" value="MONOACYLGLYCEROL LIPASE"/>
    <property type="match status" value="1"/>
</dbReference>
<dbReference type="EMBL" id="CAEZYZ010000052">
    <property type="protein sequence ID" value="CAB4743142.1"/>
    <property type="molecule type" value="Genomic_DNA"/>
</dbReference>
<protein>
    <submittedName>
        <fullName evidence="3">Unannotated protein</fullName>
    </submittedName>
</protein>
<dbReference type="Gene3D" id="3.40.50.1820">
    <property type="entry name" value="alpha/beta hydrolase"/>
    <property type="match status" value="1"/>
</dbReference>
<dbReference type="GO" id="GO:0016020">
    <property type="term" value="C:membrane"/>
    <property type="evidence" value="ECO:0007669"/>
    <property type="project" value="TreeGrafter"/>
</dbReference>
<dbReference type="GO" id="GO:0016787">
    <property type="term" value="F:hydrolase activity"/>
    <property type="evidence" value="ECO:0007669"/>
    <property type="project" value="UniProtKB-KW"/>
</dbReference>
<reference evidence="3" key="1">
    <citation type="submission" date="2020-05" db="EMBL/GenBank/DDBJ databases">
        <authorList>
            <person name="Chiriac C."/>
            <person name="Salcher M."/>
            <person name="Ghai R."/>
            <person name="Kavagutti S V."/>
        </authorList>
    </citation>
    <scope>NUCLEOTIDE SEQUENCE</scope>
</reference>
<dbReference type="InterPro" id="IPR000073">
    <property type="entry name" value="AB_hydrolase_1"/>
</dbReference>
<keyword evidence="1" id="KW-0378">Hydrolase</keyword>
<dbReference type="AlphaFoldDB" id="A0A6J6T774"/>
<dbReference type="InterPro" id="IPR050266">
    <property type="entry name" value="AB_hydrolase_sf"/>
</dbReference>
<proteinExistence type="predicted"/>
<dbReference type="Pfam" id="PF00561">
    <property type="entry name" value="Abhydrolase_1"/>
    <property type="match status" value="1"/>
</dbReference>
<evidence type="ECO:0000313" key="3">
    <source>
        <dbReference type="EMBL" id="CAB4743142.1"/>
    </source>
</evidence>
<dbReference type="PRINTS" id="PR00111">
    <property type="entry name" value="ABHYDROLASE"/>
</dbReference>
<accession>A0A6J6T774</accession>
<dbReference type="SUPFAM" id="SSF53474">
    <property type="entry name" value="alpha/beta-Hydrolases"/>
    <property type="match status" value="1"/>
</dbReference>
<name>A0A6J6T774_9ZZZZ</name>
<evidence type="ECO:0000256" key="1">
    <source>
        <dbReference type="ARBA" id="ARBA00022801"/>
    </source>
</evidence>
<feature type="domain" description="AB hydrolase-1" evidence="2">
    <location>
        <begin position="40"/>
        <end position="268"/>
    </location>
</feature>
<organism evidence="3">
    <name type="scientific">freshwater metagenome</name>
    <dbReference type="NCBI Taxonomy" id="449393"/>
    <lineage>
        <taxon>unclassified sequences</taxon>
        <taxon>metagenomes</taxon>
        <taxon>ecological metagenomes</taxon>
    </lineage>
</organism>
<dbReference type="PANTHER" id="PTHR43798:SF31">
    <property type="entry name" value="AB HYDROLASE SUPERFAMILY PROTEIN YCLE"/>
    <property type="match status" value="1"/>
</dbReference>